<feature type="transmembrane region" description="Helical" evidence="1">
    <location>
        <begin position="59"/>
        <end position="78"/>
    </location>
</feature>
<keyword evidence="1" id="KW-0472">Membrane</keyword>
<proteinExistence type="predicted"/>
<feature type="transmembrane region" description="Helical" evidence="1">
    <location>
        <begin position="6"/>
        <end position="22"/>
    </location>
</feature>
<feature type="transmembrane region" description="Helical" evidence="1">
    <location>
        <begin position="90"/>
        <end position="118"/>
    </location>
</feature>
<evidence type="ECO:0000256" key="1">
    <source>
        <dbReference type="SAM" id="Phobius"/>
    </source>
</evidence>
<keyword evidence="1" id="KW-1133">Transmembrane helix</keyword>
<keyword evidence="1" id="KW-0812">Transmembrane</keyword>
<evidence type="ECO:0008006" key="4">
    <source>
        <dbReference type="Google" id="ProtNLM"/>
    </source>
</evidence>
<reference evidence="2 3" key="1">
    <citation type="submission" date="2015-12" db="EMBL/GenBank/DDBJ databases">
        <authorList>
            <person name="Lauer A."/>
            <person name="Humrighouse B."/>
            <person name="Loparev V."/>
            <person name="Shewmaker P.L."/>
            <person name="Whitney A.M."/>
            <person name="McLaughlin R.W."/>
        </authorList>
    </citation>
    <scope>NUCLEOTIDE SEQUENCE [LARGE SCALE GENOMIC DNA]</scope>
    <source>
        <strain evidence="2 3">LMG 23085</strain>
    </source>
</reference>
<accession>A0ABM5W648</accession>
<dbReference type="EMBL" id="CP013614">
    <property type="protein sequence ID" value="ALS00429.1"/>
    <property type="molecule type" value="Genomic_DNA"/>
</dbReference>
<evidence type="ECO:0000313" key="2">
    <source>
        <dbReference type="EMBL" id="ALS00429.1"/>
    </source>
</evidence>
<protein>
    <recommendedName>
        <fullName evidence="4">L-lactate permease</fullName>
    </recommendedName>
</protein>
<dbReference type="Proteomes" id="UP000065511">
    <property type="component" value="Chromosome"/>
</dbReference>
<keyword evidence="3" id="KW-1185">Reference proteome</keyword>
<sequence>MSVLLFPIFPLVTLFLALFFGIKKFHSRVFCLLTAGIFVCIQLAVGFRFSDTSIVQTTIYILVILLLLIIPINYFWKFDERNVKVKSIEIISYVILNLVWVLIVFKTFVLGFSLFLSIEMGMF</sequence>
<name>A0ABM5W648_9ENTE</name>
<gene>
    <name evidence="2" type="ORF">ATZ33_03290</name>
</gene>
<evidence type="ECO:0000313" key="3">
    <source>
        <dbReference type="Proteomes" id="UP000065511"/>
    </source>
</evidence>
<feature type="transmembrane region" description="Helical" evidence="1">
    <location>
        <begin position="29"/>
        <end position="47"/>
    </location>
</feature>
<organism evidence="2 3">
    <name type="scientific">Enterococcus silesiacus</name>
    <dbReference type="NCBI Taxonomy" id="332949"/>
    <lineage>
        <taxon>Bacteria</taxon>
        <taxon>Bacillati</taxon>
        <taxon>Bacillota</taxon>
        <taxon>Bacilli</taxon>
        <taxon>Lactobacillales</taxon>
        <taxon>Enterococcaceae</taxon>
        <taxon>Enterococcus</taxon>
    </lineage>
</organism>